<feature type="transmembrane region" description="Helical" evidence="7">
    <location>
        <begin position="12"/>
        <end position="33"/>
    </location>
</feature>
<evidence type="ECO:0000256" key="6">
    <source>
        <dbReference type="ARBA" id="ARBA00023136"/>
    </source>
</evidence>
<dbReference type="InterPro" id="IPR051393">
    <property type="entry name" value="ABC_transporter_permease"/>
</dbReference>
<feature type="transmembrane region" description="Helical" evidence="7">
    <location>
        <begin position="149"/>
        <end position="171"/>
    </location>
</feature>
<organism evidence="9 10">
    <name type="scientific">Vagococcus allomyrinae</name>
    <dbReference type="NCBI Taxonomy" id="2794353"/>
    <lineage>
        <taxon>Bacteria</taxon>
        <taxon>Bacillati</taxon>
        <taxon>Bacillota</taxon>
        <taxon>Bacilli</taxon>
        <taxon>Lactobacillales</taxon>
        <taxon>Enterococcaceae</taxon>
        <taxon>Vagococcus</taxon>
    </lineage>
</organism>
<dbReference type="GO" id="GO:0055085">
    <property type="term" value="P:transmembrane transport"/>
    <property type="evidence" value="ECO:0007669"/>
    <property type="project" value="InterPro"/>
</dbReference>
<dbReference type="EMBL" id="JAEEGA010000006">
    <property type="protein sequence ID" value="MBP1041419.1"/>
    <property type="molecule type" value="Genomic_DNA"/>
</dbReference>
<gene>
    <name evidence="9" type="ORF">I6N95_10420</name>
</gene>
<dbReference type="PANTHER" id="PTHR30193:SF37">
    <property type="entry name" value="INNER MEMBRANE ABC TRANSPORTER PERMEASE PROTEIN YCJO"/>
    <property type="match status" value="1"/>
</dbReference>
<comment type="similarity">
    <text evidence="7">Belongs to the binding-protein-dependent transport system permease family.</text>
</comment>
<reference evidence="9" key="1">
    <citation type="submission" date="2020-12" db="EMBL/GenBank/DDBJ databases">
        <title>Vagococcus allomyrinae sp. nov. and Enterococcus lavae sp. nov., isolated from the larvae of Allomyrina dichotoma.</title>
        <authorList>
            <person name="Lee S.D."/>
        </authorList>
    </citation>
    <scope>NUCLEOTIDE SEQUENCE</scope>
    <source>
        <strain evidence="9">BWB3-3</strain>
    </source>
</reference>
<evidence type="ECO:0000256" key="2">
    <source>
        <dbReference type="ARBA" id="ARBA00022448"/>
    </source>
</evidence>
<dbReference type="PANTHER" id="PTHR30193">
    <property type="entry name" value="ABC TRANSPORTER PERMEASE PROTEIN"/>
    <property type="match status" value="1"/>
</dbReference>
<accession>A0A940P4I5</accession>
<evidence type="ECO:0000256" key="4">
    <source>
        <dbReference type="ARBA" id="ARBA00022692"/>
    </source>
</evidence>
<evidence type="ECO:0000259" key="8">
    <source>
        <dbReference type="PROSITE" id="PS50928"/>
    </source>
</evidence>
<sequence>MSKKAFNQQKIAPYLFVAPFILIFIFFSMYPLFDAFKMSFQEVNGFDDVTLIGLDNYIRLIKDPVFYKALWNVLRYTFWTCLILIPFPMLVAIVMNYQGTPFKSFFRSLYFMPVLTSSVIIGIVFKFAFSKQPTGVFNTFLSHFGVGPVNWLNGSSTGMFALIIICVWRWLGVNMIYFLSGLQGIPVELYESADVDGASTFQKFKNITVPLLKPITVYVLTISILAGFSLFNESYVYWGTASPNNIGTTLVTMIYKFAFEQGDYGYACALGVVMFLIVVTFNGVQIKLTGLFKEDN</sequence>
<name>A0A940P4I5_9ENTE</name>
<dbReference type="Proteomes" id="UP000674938">
    <property type="component" value="Unassembled WGS sequence"/>
</dbReference>
<keyword evidence="2 7" id="KW-0813">Transport</keyword>
<dbReference type="InterPro" id="IPR035906">
    <property type="entry name" value="MetI-like_sf"/>
</dbReference>
<evidence type="ECO:0000313" key="10">
    <source>
        <dbReference type="Proteomes" id="UP000674938"/>
    </source>
</evidence>
<feature type="transmembrane region" description="Helical" evidence="7">
    <location>
        <begin position="211"/>
        <end position="231"/>
    </location>
</feature>
<evidence type="ECO:0000256" key="1">
    <source>
        <dbReference type="ARBA" id="ARBA00004651"/>
    </source>
</evidence>
<dbReference type="Gene3D" id="1.10.3720.10">
    <property type="entry name" value="MetI-like"/>
    <property type="match status" value="1"/>
</dbReference>
<keyword evidence="3" id="KW-1003">Cell membrane</keyword>
<dbReference type="PROSITE" id="PS50928">
    <property type="entry name" value="ABC_TM1"/>
    <property type="match status" value="1"/>
</dbReference>
<protein>
    <submittedName>
        <fullName evidence="9">Sugar ABC transporter permease</fullName>
    </submittedName>
</protein>
<feature type="transmembrane region" description="Helical" evidence="7">
    <location>
        <begin position="264"/>
        <end position="284"/>
    </location>
</feature>
<comment type="caution">
    <text evidence="9">The sequence shown here is derived from an EMBL/GenBank/DDBJ whole genome shotgun (WGS) entry which is preliminary data.</text>
</comment>
<dbReference type="GO" id="GO:0005886">
    <property type="term" value="C:plasma membrane"/>
    <property type="evidence" value="ECO:0007669"/>
    <property type="project" value="UniProtKB-SubCell"/>
</dbReference>
<dbReference type="SUPFAM" id="SSF161098">
    <property type="entry name" value="MetI-like"/>
    <property type="match status" value="1"/>
</dbReference>
<comment type="subcellular location">
    <subcellularLocation>
        <location evidence="1 7">Cell membrane</location>
        <topology evidence="1 7">Multi-pass membrane protein</topology>
    </subcellularLocation>
</comment>
<keyword evidence="5 7" id="KW-1133">Transmembrane helix</keyword>
<dbReference type="AlphaFoldDB" id="A0A940P4I5"/>
<keyword evidence="4 7" id="KW-0812">Transmembrane</keyword>
<dbReference type="InterPro" id="IPR000515">
    <property type="entry name" value="MetI-like"/>
</dbReference>
<feature type="transmembrane region" description="Helical" evidence="7">
    <location>
        <begin position="109"/>
        <end position="129"/>
    </location>
</feature>
<proteinExistence type="inferred from homology"/>
<evidence type="ECO:0000313" key="9">
    <source>
        <dbReference type="EMBL" id="MBP1041419.1"/>
    </source>
</evidence>
<evidence type="ECO:0000256" key="7">
    <source>
        <dbReference type="RuleBase" id="RU363032"/>
    </source>
</evidence>
<dbReference type="CDD" id="cd06261">
    <property type="entry name" value="TM_PBP2"/>
    <property type="match status" value="1"/>
</dbReference>
<dbReference type="Pfam" id="PF00528">
    <property type="entry name" value="BPD_transp_1"/>
    <property type="match status" value="1"/>
</dbReference>
<feature type="transmembrane region" description="Helical" evidence="7">
    <location>
        <begin position="76"/>
        <end position="97"/>
    </location>
</feature>
<dbReference type="RefSeq" id="WP_209527348.1">
    <property type="nucleotide sequence ID" value="NZ_JAEEGA010000006.1"/>
</dbReference>
<keyword evidence="10" id="KW-1185">Reference proteome</keyword>
<keyword evidence="6 7" id="KW-0472">Membrane</keyword>
<evidence type="ECO:0000256" key="5">
    <source>
        <dbReference type="ARBA" id="ARBA00022989"/>
    </source>
</evidence>
<feature type="domain" description="ABC transmembrane type-1" evidence="8">
    <location>
        <begin position="70"/>
        <end position="285"/>
    </location>
</feature>
<evidence type="ECO:0000256" key="3">
    <source>
        <dbReference type="ARBA" id="ARBA00022475"/>
    </source>
</evidence>